<organism evidence="8 9">
    <name type="scientific">Clostridium sulfidigenes</name>
    <dbReference type="NCBI Taxonomy" id="318464"/>
    <lineage>
        <taxon>Bacteria</taxon>
        <taxon>Bacillati</taxon>
        <taxon>Bacillota</taxon>
        <taxon>Clostridia</taxon>
        <taxon>Eubacteriales</taxon>
        <taxon>Clostridiaceae</taxon>
        <taxon>Clostridium</taxon>
    </lineage>
</organism>
<evidence type="ECO:0000256" key="2">
    <source>
        <dbReference type="ARBA" id="ARBA00022475"/>
    </source>
</evidence>
<feature type="transmembrane region" description="Helical" evidence="6">
    <location>
        <begin position="21"/>
        <end position="39"/>
    </location>
</feature>
<comment type="subcellular location">
    <subcellularLocation>
        <location evidence="1 6">Cell membrane</location>
        <topology evidence="1 6">Multi-pass membrane protein</topology>
    </subcellularLocation>
</comment>
<dbReference type="PANTHER" id="PTHR46795:SF3">
    <property type="entry name" value="ABC TRANSPORTER PERMEASE"/>
    <property type="match status" value="1"/>
</dbReference>
<comment type="similarity">
    <text evidence="6">Belongs to the ABC-4 integral membrane protein family.</text>
</comment>
<feature type="transmembrane region" description="Helical" evidence="6">
    <location>
        <begin position="59"/>
        <end position="78"/>
    </location>
</feature>
<dbReference type="AlphaFoldDB" id="A0A927WBN6"/>
<feature type="transmembrane region" description="Helical" evidence="6">
    <location>
        <begin position="571"/>
        <end position="593"/>
    </location>
</feature>
<dbReference type="Proteomes" id="UP000768462">
    <property type="component" value="Unassembled WGS sequence"/>
</dbReference>
<keyword evidence="4 6" id="KW-1133">Transmembrane helix</keyword>
<feature type="domain" description="ABC3 transporter permease C-terminal" evidence="7">
    <location>
        <begin position="64"/>
        <end position="174"/>
    </location>
</feature>
<protein>
    <submittedName>
        <fullName evidence="8">FtsX-like permease family protein</fullName>
    </submittedName>
</protein>
<evidence type="ECO:0000259" key="7">
    <source>
        <dbReference type="Pfam" id="PF02687"/>
    </source>
</evidence>
<gene>
    <name evidence="8" type="ORF">E7215_17050</name>
</gene>
<dbReference type="GO" id="GO:0005886">
    <property type="term" value="C:plasma membrane"/>
    <property type="evidence" value="ECO:0007669"/>
    <property type="project" value="UniProtKB-SubCell"/>
</dbReference>
<accession>A0A927WBN6</accession>
<proteinExistence type="inferred from homology"/>
<dbReference type="PIRSF" id="PIRSF018968">
    <property type="entry name" value="ABC_permease_BceB"/>
    <property type="match status" value="1"/>
</dbReference>
<keyword evidence="6" id="KW-0813">Transport</keyword>
<evidence type="ECO:0000256" key="4">
    <source>
        <dbReference type="ARBA" id="ARBA00022989"/>
    </source>
</evidence>
<reference evidence="8" key="1">
    <citation type="submission" date="2019-04" db="EMBL/GenBank/DDBJ databases">
        <title>Evolution of Biomass-Degrading Anaerobic Consortia Revealed by Metagenomics.</title>
        <authorList>
            <person name="Peng X."/>
        </authorList>
    </citation>
    <scope>NUCLEOTIDE SEQUENCE</scope>
    <source>
        <strain evidence="8">SIG254</strain>
    </source>
</reference>
<keyword evidence="3 6" id="KW-0812">Transmembrane</keyword>
<evidence type="ECO:0000313" key="9">
    <source>
        <dbReference type="Proteomes" id="UP000768462"/>
    </source>
</evidence>
<evidence type="ECO:0000256" key="3">
    <source>
        <dbReference type="ARBA" id="ARBA00022692"/>
    </source>
</evidence>
<evidence type="ECO:0000313" key="8">
    <source>
        <dbReference type="EMBL" id="MBE6061849.1"/>
    </source>
</evidence>
<dbReference type="PANTHER" id="PTHR46795">
    <property type="entry name" value="ABC TRANSPORTER PERMEASE-RELATED-RELATED"/>
    <property type="match status" value="1"/>
</dbReference>
<dbReference type="EMBL" id="SVCM01000204">
    <property type="protein sequence ID" value="MBE6061849.1"/>
    <property type="molecule type" value="Genomic_DNA"/>
</dbReference>
<dbReference type="InterPro" id="IPR052536">
    <property type="entry name" value="ABC-4_Integral_Memb_Prot"/>
</dbReference>
<evidence type="ECO:0000256" key="1">
    <source>
        <dbReference type="ARBA" id="ARBA00004651"/>
    </source>
</evidence>
<feature type="transmembrane region" description="Helical" evidence="6">
    <location>
        <begin position="113"/>
        <end position="133"/>
    </location>
</feature>
<feature type="transmembrane region" description="Helical" evidence="6">
    <location>
        <begin position="287"/>
        <end position="311"/>
    </location>
</feature>
<feature type="transmembrane region" description="Helical" evidence="6">
    <location>
        <begin position="145"/>
        <end position="173"/>
    </location>
</feature>
<feature type="transmembrane region" description="Helical" evidence="6">
    <location>
        <begin position="509"/>
        <end position="529"/>
    </location>
</feature>
<dbReference type="GO" id="GO:0055085">
    <property type="term" value="P:transmembrane transport"/>
    <property type="evidence" value="ECO:0007669"/>
    <property type="project" value="UniProtKB-UniRule"/>
</dbReference>
<evidence type="ECO:0000256" key="6">
    <source>
        <dbReference type="PIRNR" id="PIRNR018968"/>
    </source>
</evidence>
<keyword evidence="5 6" id="KW-0472">Membrane</keyword>
<comment type="caution">
    <text evidence="8">The sequence shown here is derived from an EMBL/GenBank/DDBJ whole genome shotgun (WGS) entry which is preliminary data.</text>
</comment>
<keyword evidence="2 6" id="KW-1003">Cell membrane</keyword>
<sequence>MGKNIYRKLAFRNLKKNGSMMLPYLFTCVTAVIFYYIVVSLSANKDLKSISGGNFTIDVMKLGSLLFAILSIFFLLYSNSFIIKRRKKELGLYHILGLEKKHIQKILAWENNICALATIVLGLTLGFIINPFLTAILSRAISAKLAFSSAISIVAVAKTVFLFITIFIIILLFNLRQIYSANSLELLKGGQYGEKEPKTKWSLAIFGAVLLAVGYILSWFVKNPKEDLNLIIGAIVCVLIATYLLFLAVSVVVLKMLRSKEHIYYKPKNFTLISGLLYRIKQNAIGLSNICILATATLFIMTITTSLYFGINNMLNNSYSKDFSIIYPQTDKKEMADLKEFIDETTVKYSVTLENETHYTGNKHAEDFAKNGTLEYFFLMPLSDYNRLAGEELTLSHDEVLFYSEGEEYQLDELSFGQNSVRIAEKLKSFPIENDHGDDYGRRWLYVVTQEDGLIAEYFGLSDNVTSYYEFDLLGKEADKTAFSHAIAEETYGFTNWSSMSKYVYRESVIVRFGGLLFLGILISIILFAETALSIFYKQISEGFDDKDRFNILTKVGMSHKEIHSTIRRQILIVFFSPLLVSLLHLTIALPMIMKLLKIAFLDSVGIIAGSGLICAAVFVLIYSLVFFMTEQAYRKIVTSPQK</sequence>
<dbReference type="Pfam" id="PF02687">
    <property type="entry name" value="FtsX"/>
    <property type="match status" value="1"/>
</dbReference>
<dbReference type="InterPro" id="IPR003838">
    <property type="entry name" value="ABC3_permease_C"/>
</dbReference>
<feature type="transmembrane region" description="Helical" evidence="6">
    <location>
        <begin position="228"/>
        <end position="254"/>
    </location>
</feature>
<feature type="transmembrane region" description="Helical" evidence="6">
    <location>
        <begin position="605"/>
        <end position="628"/>
    </location>
</feature>
<evidence type="ECO:0000256" key="5">
    <source>
        <dbReference type="ARBA" id="ARBA00023136"/>
    </source>
</evidence>
<name>A0A927WBN6_9CLOT</name>
<dbReference type="InterPro" id="IPR027022">
    <property type="entry name" value="ABC_permease_BceB-typ"/>
</dbReference>
<feature type="transmembrane region" description="Helical" evidence="6">
    <location>
        <begin position="201"/>
        <end position="222"/>
    </location>
</feature>